<evidence type="ECO:0000313" key="1">
    <source>
        <dbReference type="EMBL" id="RJE88118.1"/>
    </source>
</evidence>
<dbReference type="AlphaFoldDB" id="A0A418T4G7"/>
<comment type="caution">
    <text evidence="1">The sequence shown here is derived from an EMBL/GenBank/DDBJ whole genome shotgun (WGS) entry which is preliminary data.</text>
</comment>
<organism evidence="1 2">
    <name type="scientific">Paracoccus onubensis</name>
    <dbReference type="NCBI Taxonomy" id="1675788"/>
    <lineage>
        <taxon>Bacteria</taxon>
        <taxon>Pseudomonadati</taxon>
        <taxon>Pseudomonadota</taxon>
        <taxon>Alphaproteobacteria</taxon>
        <taxon>Rhodobacterales</taxon>
        <taxon>Paracoccaceae</taxon>
        <taxon>Paracoccus</taxon>
    </lineage>
</organism>
<dbReference type="EMBL" id="QZCG01000002">
    <property type="protein sequence ID" value="RJE88118.1"/>
    <property type="molecule type" value="Genomic_DNA"/>
</dbReference>
<name>A0A418T4G7_9RHOB</name>
<protein>
    <submittedName>
        <fullName evidence="1">Uncharacterized protein</fullName>
    </submittedName>
</protein>
<dbReference type="Proteomes" id="UP000284202">
    <property type="component" value="Unassembled WGS sequence"/>
</dbReference>
<sequence>MPVSEITGKFLKGLGPKLRPNASTDTWWREIVTPARAVINHVHEIVGTPLLRVARYTRFEMIDQDRKRNRQSRVERKPSDHAWISAFCDAADPYNAALVRFMRETAARIDQAVCITPDDLWPEERQVHMKA</sequence>
<evidence type="ECO:0000313" key="2">
    <source>
        <dbReference type="Proteomes" id="UP000284202"/>
    </source>
</evidence>
<accession>A0A418T4G7</accession>
<gene>
    <name evidence="1" type="ORF">D3P04_04180</name>
</gene>
<keyword evidence="2" id="KW-1185">Reference proteome</keyword>
<proteinExistence type="predicted"/>
<reference evidence="2" key="1">
    <citation type="submission" date="2018-09" db="EMBL/GenBank/DDBJ databases">
        <title>Acidovorax cavernicola nov. sp. isolated from Gruta de las Maravillas (Aracena, Spain).</title>
        <authorList>
            <person name="Jurado V."/>
            <person name="Gutierrez-Patricio S."/>
            <person name="Gonzalez-Pimentel J.L."/>
            <person name="Miller A.Z."/>
            <person name="Laiz L."/>
            <person name="Saiz-Jimenez C."/>
        </authorList>
    </citation>
    <scope>NUCLEOTIDE SEQUENCE [LARGE SCALE GENOMIC DNA]</scope>
    <source>
        <strain evidence="2">1011MAR3C25</strain>
    </source>
</reference>